<protein>
    <submittedName>
        <fullName evidence="2">Uncharacterized protein</fullName>
    </submittedName>
</protein>
<sequence length="377" mass="42479">MPLKDKSKSPSEPPSLAHFQTLTTPTEQVQYSIPFFLSHYFLDASTGEPDPSKTPLAVTLPDLKPQLVTNLEEAVRGVPGLLTEVKRQGLNEYRALYVGWSQDAMLEAAKAHWQAVDERKAAEEAARQAGRSAKHREYLQKLVTGAGAGRTEFDIRGAYTVRCPSIDDQWDGTDEMELHVREAQGGVEGVYEAQFKFRALKGVVLLCANRETLVRHRSALDKVRGKDADWDWDYMKDSAQLLEQQASLAENSSNKRKLGDSDGRAGGSQPKKRKGPKHTVPEPHPRRFWLMWNGRETGEGEMQYDYENNHTGCLEFADDKFTAFKGEMNLEFVGGDDMLFGEKVSDKPVQQGDKLLDEVHVMKTLIRKSIHNWECVL</sequence>
<accession>A0A9P9WT51</accession>
<evidence type="ECO:0000313" key="2">
    <source>
        <dbReference type="EMBL" id="KAI1878659.1"/>
    </source>
</evidence>
<comment type="caution">
    <text evidence="2">The sequence shown here is derived from an EMBL/GenBank/DDBJ whole genome shotgun (WGS) entry which is preliminary data.</text>
</comment>
<keyword evidence="3" id="KW-1185">Reference proteome</keyword>
<gene>
    <name evidence="2" type="ORF">JX265_002836</name>
</gene>
<dbReference type="Proteomes" id="UP000829685">
    <property type="component" value="Unassembled WGS sequence"/>
</dbReference>
<dbReference type="AlphaFoldDB" id="A0A9P9WT51"/>
<feature type="region of interest" description="Disordered" evidence="1">
    <location>
        <begin position="248"/>
        <end position="286"/>
    </location>
</feature>
<evidence type="ECO:0000313" key="3">
    <source>
        <dbReference type="Proteomes" id="UP000829685"/>
    </source>
</evidence>
<organism evidence="2 3">
    <name type="scientific">Neoarthrinium moseri</name>
    <dbReference type="NCBI Taxonomy" id="1658444"/>
    <lineage>
        <taxon>Eukaryota</taxon>
        <taxon>Fungi</taxon>
        <taxon>Dikarya</taxon>
        <taxon>Ascomycota</taxon>
        <taxon>Pezizomycotina</taxon>
        <taxon>Sordariomycetes</taxon>
        <taxon>Xylariomycetidae</taxon>
        <taxon>Amphisphaeriales</taxon>
        <taxon>Apiosporaceae</taxon>
        <taxon>Neoarthrinium</taxon>
    </lineage>
</organism>
<reference evidence="2" key="1">
    <citation type="submission" date="2021-03" db="EMBL/GenBank/DDBJ databases">
        <title>Revisited historic fungal species revealed as producer of novel bioactive compounds through whole genome sequencing and comparative genomics.</title>
        <authorList>
            <person name="Vignolle G.A."/>
            <person name="Hochenegger N."/>
            <person name="Mach R.L."/>
            <person name="Mach-Aigner A.R."/>
            <person name="Javad Rahimi M."/>
            <person name="Salim K.A."/>
            <person name="Chan C.M."/>
            <person name="Lim L.B.L."/>
            <person name="Cai F."/>
            <person name="Druzhinina I.S."/>
            <person name="U'Ren J.M."/>
            <person name="Derntl C."/>
        </authorList>
    </citation>
    <scope>NUCLEOTIDE SEQUENCE</scope>
    <source>
        <strain evidence="2">TUCIM 5799</strain>
    </source>
</reference>
<dbReference type="EMBL" id="JAFIMR010000005">
    <property type="protein sequence ID" value="KAI1878659.1"/>
    <property type="molecule type" value="Genomic_DNA"/>
</dbReference>
<name>A0A9P9WT51_9PEZI</name>
<evidence type="ECO:0000256" key="1">
    <source>
        <dbReference type="SAM" id="MobiDB-lite"/>
    </source>
</evidence>
<proteinExistence type="predicted"/>